<dbReference type="Proteomes" id="UP000799429">
    <property type="component" value="Unassembled WGS sequence"/>
</dbReference>
<comment type="caution">
    <text evidence="1">The sequence shown here is derived from an EMBL/GenBank/DDBJ whole genome shotgun (WGS) entry which is preliminary data.</text>
</comment>
<protein>
    <submittedName>
        <fullName evidence="1">Uncharacterized protein</fullName>
    </submittedName>
</protein>
<dbReference type="EMBL" id="MU006112">
    <property type="protein sequence ID" value="KAF2835019.1"/>
    <property type="molecule type" value="Genomic_DNA"/>
</dbReference>
<gene>
    <name evidence="1" type="ORF">M501DRAFT_477326</name>
</gene>
<dbReference type="AlphaFoldDB" id="A0A9P4VP16"/>
<reference evidence="1" key="1">
    <citation type="journal article" date="2020" name="Stud. Mycol.">
        <title>101 Dothideomycetes genomes: a test case for predicting lifestyles and emergence of pathogens.</title>
        <authorList>
            <person name="Haridas S."/>
            <person name="Albert R."/>
            <person name="Binder M."/>
            <person name="Bloem J."/>
            <person name="Labutti K."/>
            <person name="Salamov A."/>
            <person name="Andreopoulos B."/>
            <person name="Baker S."/>
            <person name="Barry K."/>
            <person name="Bills G."/>
            <person name="Bluhm B."/>
            <person name="Cannon C."/>
            <person name="Castanera R."/>
            <person name="Culley D."/>
            <person name="Daum C."/>
            <person name="Ezra D."/>
            <person name="Gonzalez J."/>
            <person name="Henrissat B."/>
            <person name="Kuo A."/>
            <person name="Liang C."/>
            <person name="Lipzen A."/>
            <person name="Lutzoni F."/>
            <person name="Magnuson J."/>
            <person name="Mondo S."/>
            <person name="Nolan M."/>
            <person name="Ohm R."/>
            <person name="Pangilinan J."/>
            <person name="Park H.-J."/>
            <person name="Ramirez L."/>
            <person name="Alfaro M."/>
            <person name="Sun H."/>
            <person name="Tritt A."/>
            <person name="Yoshinaga Y."/>
            <person name="Zwiers L.-H."/>
            <person name="Turgeon B."/>
            <person name="Goodwin S."/>
            <person name="Spatafora J."/>
            <person name="Crous P."/>
            <person name="Grigoriev I."/>
        </authorList>
    </citation>
    <scope>NUCLEOTIDE SEQUENCE</scope>
    <source>
        <strain evidence="1">CBS 101060</strain>
    </source>
</reference>
<evidence type="ECO:0000313" key="1">
    <source>
        <dbReference type="EMBL" id="KAF2835019.1"/>
    </source>
</evidence>
<sequence>MVFRVVHVTCSLARLSLSSSPSCQLLIFLYISASRRGMRIEFWSSSSVSISHSPSHSPFHSIPSFLMRKTLRHAMLNAFPS</sequence>
<keyword evidence="2" id="KW-1185">Reference proteome</keyword>
<organism evidence="1 2">
    <name type="scientific">Patellaria atrata CBS 101060</name>
    <dbReference type="NCBI Taxonomy" id="1346257"/>
    <lineage>
        <taxon>Eukaryota</taxon>
        <taxon>Fungi</taxon>
        <taxon>Dikarya</taxon>
        <taxon>Ascomycota</taxon>
        <taxon>Pezizomycotina</taxon>
        <taxon>Dothideomycetes</taxon>
        <taxon>Dothideomycetes incertae sedis</taxon>
        <taxon>Patellariales</taxon>
        <taxon>Patellariaceae</taxon>
        <taxon>Patellaria</taxon>
    </lineage>
</organism>
<name>A0A9P4VP16_9PEZI</name>
<proteinExistence type="predicted"/>
<evidence type="ECO:0000313" key="2">
    <source>
        <dbReference type="Proteomes" id="UP000799429"/>
    </source>
</evidence>
<accession>A0A9P4VP16</accession>